<dbReference type="RefSeq" id="XP_018266235.1">
    <property type="nucleotide sequence ID" value="XM_018403581.1"/>
</dbReference>
<evidence type="ECO:0000313" key="3">
    <source>
        <dbReference type="EMBL" id="OBR88393.1"/>
    </source>
</evidence>
<gene>
    <name evidence="3" type="ORF">I303_00210</name>
    <name evidence="4" type="ORF">I303_100206</name>
</gene>
<organism evidence="3">
    <name type="scientific">Kwoniella dejecticola CBS 10117</name>
    <dbReference type="NCBI Taxonomy" id="1296121"/>
    <lineage>
        <taxon>Eukaryota</taxon>
        <taxon>Fungi</taxon>
        <taxon>Dikarya</taxon>
        <taxon>Basidiomycota</taxon>
        <taxon>Agaricomycotina</taxon>
        <taxon>Tremellomycetes</taxon>
        <taxon>Tremellales</taxon>
        <taxon>Cryptococcaceae</taxon>
        <taxon>Kwoniella</taxon>
    </lineage>
</organism>
<dbReference type="GO" id="GO:0007034">
    <property type="term" value="P:vacuolar transport"/>
    <property type="evidence" value="ECO:0007669"/>
    <property type="project" value="InterPro"/>
</dbReference>
<dbReference type="Pfam" id="PF03357">
    <property type="entry name" value="Snf7"/>
    <property type="match status" value="1"/>
</dbReference>
<sequence length="214" mass="24819">MKSINRWIYGPTPEEKVREWQRKLKTQERQLDREIRNLEVATSKSRIELKQVAKKNDVKSAKILAKEIVRANKQRDRLESSKARVRSVGMQLQHQLSMVKVTGAFQKSTEIMKTTNQLVKLPQLSATMREMSMEMMKSGIMEEMMEETLDSVNDDEELEEEADAEVDKVLFELTDGKLGQAGKVGDALPENKEDEEESEEEMQRMRREMQELLG</sequence>
<feature type="region of interest" description="Disordered" evidence="2">
    <location>
        <begin position="179"/>
        <end position="214"/>
    </location>
</feature>
<evidence type="ECO:0000256" key="1">
    <source>
        <dbReference type="SAM" id="Coils"/>
    </source>
</evidence>
<dbReference type="OrthoDB" id="2329734at2759"/>
<dbReference type="InterPro" id="IPR005024">
    <property type="entry name" value="Snf7_fam"/>
</dbReference>
<evidence type="ECO:0000313" key="5">
    <source>
        <dbReference type="Proteomes" id="UP000078595"/>
    </source>
</evidence>
<keyword evidence="5" id="KW-1185">Reference proteome</keyword>
<reference evidence="4" key="3">
    <citation type="submission" date="2024-02" db="EMBL/GenBank/DDBJ databases">
        <title>Comparative genomics of Cryptococcus and Kwoniella reveals pathogenesis evolution and contrasting modes of karyotype evolution via chromosome fusion or intercentromeric recombination.</title>
        <authorList>
            <person name="Coelho M.A."/>
            <person name="David-Palma M."/>
            <person name="Shea T."/>
            <person name="Bowers K."/>
            <person name="McGinley-Smith S."/>
            <person name="Mohammad A.W."/>
            <person name="Gnirke A."/>
            <person name="Yurkov A.M."/>
            <person name="Nowrousian M."/>
            <person name="Sun S."/>
            <person name="Cuomo C.A."/>
            <person name="Heitman J."/>
        </authorList>
    </citation>
    <scope>NUCLEOTIDE SEQUENCE</scope>
    <source>
        <strain evidence="4">CBS 10117</strain>
    </source>
</reference>
<reference evidence="4" key="2">
    <citation type="submission" date="2013-07" db="EMBL/GenBank/DDBJ databases">
        <authorList>
            <consortium name="The Broad Institute Genome Sequencing Platform"/>
            <person name="Cuomo C."/>
            <person name="Litvintseva A."/>
            <person name="Chen Y."/>
            <person name="Heitman J."/>
            <person name="Sun S."/>
            <person name="Springer D."/>
            <person name="Dromer F."/>
            <person name="Young S.K."/>
            <person name="Zeng Q."/>
            <person name="Gargeya S."/>
            <person name="Fitzgerald M."/>
            <person name="Abouelleil A."/>
            <person name="Alvarado L."/>
            <person name="Berlin A.M."/>
            <person name="Chapman S.B."/>
            <person name="Dewar J."/>
            <person name="Goldberg J."/>
            <person name="Griggs A."/>
            <person name="Gujja S."/>
            <person name="Hansen M."/>
            <person name="Howarth C."/>
            <person name="Imamovic A."/>
            <person name="Larimer J."/>
            <person name="McCowan C."/>
            <person name="Murphy C."/>
            <person name="Pearson M."/>
            <person name="Priest M."/>
            <person name="Roberts A."/>
            <person name="Saif S."/>
            <person name="Shea T."/>
            <person name="Sykes S."/>
            <person name="Wortman J."/>
            <person name="Nusbaum C."/>
            <person name="Birren B."/>
        </authorList>
    </citation>
    <scope>NUCLEOTIDE SEQUENCE</scope>
    <source>
        <strain evidence="4">CBS 10117</strain>
    </source>
</reference>
<protein>
    <submittedName>
        <fullName evidence="3">Charged multivesicular body protein 3</fullName>
    </submittedName>
</protein>
<dbReference type="EMBL" id="CP144530">
    <property type="protein sequence ID" value="WWC57672.1"/>
    <property type="molecule type" value="Genomic_DNA"/>
</dbReference>
<feature type="coiled-coil region" evidence="1">
    <location>
        <begin position="17"/>
        <end position="81"/>
    </location>
</feature>
<dbReference type="PANTHER" id="PTHR10476">
    <property type="entry name" value="CHARGED MULTIVESICULAR BODY PROTEIN"/>
    <property type="match status" value="1"/>
</dbReference>
<feature type="compositionally biased region" description="Basic and acidic residues" evidence="2">
    <location>
        <begin position="201"/>
        <end position="214"/>
    </location>
</feature>
<evidence type="ECO:0000256" key="2">
    <source>
        <dbReference type="SAM" id="MobiDB-lite"/>
    </source>
</evidence>
<dbReference type="GeneID" id="28963909"/>
<dbReference type="STRING" id="1296121.A0A1A6AEE2"/>
<keyword evidence="1" id="KW-0175">Coiled coil</keyword>
<reference evidence="3" key="1">
    <citation type="submission" date="2013-07" db="EMBL/GenBank/DDBJ databases">
        <title>The Genome Sequence of Cryptococcus dejecticola CBS10117.</title>
        <authorList>
            <consortium name="The Broad Institute Genome Sequencing Platform"/>
            <person name="Cuomo C."/>
            <person name="Litvintseva A."/>
            <person name="Chen Y."/>
            <person name="Heitman J."/>
            <person name="Sun S."/>
            <person name="Springer D."/>
            <person name="Dromer F."/>
            <person name="Young S.K."/>
            <person name="Zeng Q."/>
            <person name="Gargeya S."/>
            <person name="Fitzgerald M."/>
            <person name="Abouelleil A."/>
            <person name="Alvarado L."/>
            <person name="Berlin A.M."/>
            <person name="Chapman S.B."/>
            <person name="Dewar J."/>
            <person name="Goldberg J."/>
            <person name="Griggs A."/>
            <person name="Gujja S."/>
            <person name="Hansen M."/>
            <person name="Howarth C."/>
            <person name="Imamovic A."/>
            <person name="Larimer J."/>
            <person name="McCowan C."/>
            <person name="Murphy C."/>
            <person name="Pearson M."/>
            <person name="Priest M."/>
            <person name="Roberts A."/>
            <person name="Saif S."/>
            <person name="Shea T."/>
            <person name="Sykes S."/>
            <person name="Wortman J."/>
            <person name="Nusbaum C."/>
            <person name="Birren B."/>
        </authorList>
    </citation>
    <scope>NUCLEOTIDE SEQUENCE [LARGE SCALE GENOMIC DNA]</scope>
    <source>
        <strain evidence="3">CBS 10117</strain>
    </source>
</reference>
<proteinExistence type="predicted"/>
<dbReference type="Proteomes" id="UP000078595">
    <property type="component" value="Chromosome 1"/>
</dbReference>
<dbReference type="Gene3D" id="6.10.140.1230">
    <property type="match status" value="1"/>
</dbReference>
<name>A0A1A6AEE2_9TREE</name>
<dbReference type="KEGG" id="kdj:28963909"/>
<dbReference type="VEuPathDB" id="FungiDB:I303_00210"/>
<evidence type="ECO:0000313" key="4">
    <source>
        <dbReference type="EMBL" id="WWC57672.1"/>
    </source>
</evidence>
<dbReference type="AlphaFoldDB" id="A0A1A6AEE2"/>
<accession>A0A1A6AEE2</accession>
<dbReference type="EMBL" id="KI894027">
    <property type="protein sequence ID" value="OBR88393.1"/>
    <property type="molecule type" value="Genomic_DNA"/>
</dbReference>